<feature type="signal peptide" evidence="1">
    <location>
        <begin position="1"/>
        <end position="23"/>
    </location>
</feature>
<reference evidence="2" key="1">
    <citation type="submission" date="2021-09" db="EMBL/GenBank/DDBJ databases">
        <title>Network and meta-omics reveal the key degrader and cooperation patterns in an efficient 1,4-dioxane-degrading microbial community.</title>
        <authorList>
            <person name="Dai C."/>
        </authorList>
    </citation>
    <scope>NUCLEOTIDE SEQUENCE</scope>
    <source>
        <strain evidence="2">ZM13</strain>
    </source>
</reference>
<dbReference type="Proteomes" id="UP000831684">
    <property type="component" value="Chromosome"/>
</dbReference>
<accession>A0A9E7CVM2</accession>
<proteinExistence type="predicted"/>
<feature type="chain" id="PRO_5039702044" evidence="1">
    <location>
        <begin position="24"/>
        <end position="141"/>
    </location>
</feature>
<name>A0A9E7CVM2_9HYPH</name>
<evidence type="ECO:0000313" key="3">
    <source>
        <dbReference type="Proteomes" id="UP000831684"/>
    </source>
</evidence>
<dbReference type="KEGG" id="apol:K9D25_13235"/>
<gene>
    <name evidence="2" type="ORF">K9D25_13235</name>
</gene>
<organism evidence="2 3">
    <name type="scientific">Ancylobacter polymorphus</name>
    <dbReference type="NCBI Taxonomy" id="223390"/>
    <lineage>
        <taxon>Bacteria</taxon>
        <taxon>Pseudomonadati</taxon>
        <taxon>Pseudomonadota</taxon>
        <taxon>Alphaproteobacteria</taxon>
        <taxon>Hyphomicrobiales</taxon>
        <taxon>Xanthobacteraceae</taxon>
        <taxon>Ancylobacter</taxon>
    </lineage>
</organism>
<dbReference type="AlphaFoldDB" id="A0A9E7CVM2"/>
<evidence type="ECO:0000313" key="2">
    <source>
        <dbReference type="EMBL" id="UOK69714.1"/>
    </source>
</evidence>
<keyword evidence="1" id="KW-0732">Signal</keyword>
<sequence length="141" mass="15550">MKKKSLWCAALAGAGMMAAVQIAGLQSAAAQSKPTIETGMEHFQGRWVWQGALKDKRDPKNISRLQFTDRDRIVYCYKTLCVEVNVHRDAGGGFSFTTNGKNNFVMVSDASGNLRGRFWEDFTSPSRPPDAVVTFTLKSGI</sequence>
<protein>
    <submittedName>
        <fullName evidence="2">Uncharacterized protein</fullName>
    </submittedName>
</protein>
<dbReference type="EMBL" id="CP083239">
    <property type="protein sequence ID" value="UOK69714.1"/>
    <property type="molecule type" value="Genomic_DNA"/>
</dbReference>
<dbReference type="RefSeq" id="WP_244375870.1">
    <property type="nucleotide sequence ID" value="NZ_CP083239.1"/>
</dbReference>
<evidence type="ECO:0000256" key="1">
    <source>
        <dbReference type="SAM" id="SignalP"/>
    </source>
</evidence>